<dbReference type="Gene3D" id="2.60.40.2310">
    <property type="match status" value="1"/>
</dbReference>
<evidence type="ECO:0000256" key="5">
    <source>
        <dbReference type="ARBA" id="ARBA00022825"/>
    </source>
</evidence>
<reference evidence="14 15" key="1">
    <citation type="submission" date="2024-01" db="EMBL/GenBank/DDBJ databases">
        <title>Genome assemblies of Stephania.</title>
        <authorList>
            <person name="Yang L."/>
        </authorList>
    </citation>
    <scope>NUCLEOTIDE SEQUENCE [LARGE SCALE GENOMIC DNA]</scope>
    <source>
        <strain evidence="14">JXDWG</strain>
        <tissue evidence="14">Leaf</tissue>
    </source>
</reference>
<evidence type="ECO:0000259" key="10">
    <source>
        <dbReference type="Pfam" id="PF00082"/>
    </source>
</evidence>
<evidence type="ECO:0000256" key="1">
    <source>
        <dbReference type="ARBA" id="ARBA00011073"/>
    </source>
</evidence>
<dbReference type="InterPro" id="IPR023828">
    <property type="entry name" value="Peptidase_S8_Ser-AS"/>
</dbReference>
<comment type="caution">
    <text evidence="14">The sequence shown here is derived from an EMBL/GenBank/DDBJ whole genome shotgun (WGS) entry which is preliminary data.</text>
</comment>
<evidence type="ECO:0008006" key="16">
    <source>
        <dbReference type="Google" id="ProtNLM"/>
    </source>
</evidence>
<evidence type="ECO:0000256" key="8">
    <source>
        <dbReference type="PROSITE-ProRule" id="PRU01240"/>
    </source>
</evidence>
<dbReference type="EMBL" id="JBBNAG010000005">
    <property type="protein sequence ID" value="KAK9133301.1"/>
    <property type="molecule type" value="Genomic_DNA"/>
</dbReference>
<evidence type="ECO:0000256" key="2">
    <source>
        <dbReference type="ARBA" id="ARBA00022670"/>
    </source>
</evidence>
<dbReference type="CDD" id="cd04852">
    <property type="entry name" value="Peptidases_S8_3"/>
    <property type="match status" value="1"/>
</dbReference>
<evidence type="ECO:0000256" key="7">
    <source>
        <dbReference type="PIRSR" id="PIRSR615500-1"/>
    </source>
</evidence>
<feature type="domain" description="Inhibitor I9" evidence="12">
    <location>
        <begin position="30"/>
        <end position="111"/>
    </location>
</feature>
<proteinExistence type="inferred from homology"/>
<feature type="signal peptide" evidence="9">
    <location>
        <begin position="1"/>
        <end position="26"/>
    </location>
</feature>
<evidence type="ECO:0000256" key="6">
    <source>
        <dbReference type="ARBA" id="ARBA00023180"/>
    </source>
</evidence>
<evidence type="ECO:0000256" key="9">
    <source>
        <dbReference type="SAM" id="SignalP"/>
    </source>
</evidence>
<accession>A0AAP0PA79</accession>
<dbReference type="Gene3D" id="3.40.50.200">
    <property type="entry name" value="Peptidase S8/S53 domain"/>
    <property type="match status" value="1"/>
</dbReference>
<sequence length="787" mass="84419">MTKLNMKISGLLFLFCILFMMTPAFSLKKSYIVYLGAHSHGGSELTAAKMEEATEAHYQFLASFLGSRERSNDAIIKSYNMNINGFVAMLDEAEAEAISKDPKVVSVFLNKGNTKHTTRSWNFLGIEKDNKALAGSIWEKARYGEDTIIGNLDTGVWPESHSFNDHGLGPIPKKWRGSCQNDTKKGVPCNRKLIGAKYFNAGYKAYAKEMNYTVTVENSARDEDGHGTHTLSTAGGGFVPGASVFGYGKGTAKGGSPKARVAAYKVCWDALPDGGECFDADILDAFDNAITDRVDILSLSLGGDPSDYLNDGIAIGSFHAVQAGIVVVCSAGNSGPADSTVSNIAPWILTVGASTMDREFRSLVVLGNNKTLVGQSLSTKKLSPKKYPLISSIRAPAPNSSASDAQICMIGSLDPKKVKGKVVICLRGGNARVEKGAAAELAGAAGMILCNDEFSGNEIIADAHLLPASHINLKDGLEVFKYVYNTENPVAYITPVKTQTNVVPAPFMASFSSKGPNYITPEILKPDITAPGVSVIASYTQAKAPTGIDIDKRRVQFNVESGTSMSCPHISGVVGLLKTLHPDWSPAAIKSAILTTAKTRDNRLKAMLNSSSEQATPFSYGSGQVRPNRAADPGLVYDLNVTDYLNFMCGAGYTPSQLQGIYTKKLYKCPKTYNISSDLNYPSITVPNLYGSATVTREVKNVGSPGTYKALIHAPPGILVTVKPDTLTFKKKGEVKKFEVTLHDELDGTVKGESSPKVARDYVFGKLSWTDGKHYVRSPIVVKAAAN</sequence>
<evidence type="ECO:0000256" key="4">
    <source>
        <dbReference type="ARBA" id="ARBA00022801"/>
    </source>
</evidence>
<evidence type="ECO:0000313" key="15">
    <source>
        <dbReference type="Proteomes" id="UP001419268"/>
    </source>
</evidence>
<feature type="chain" id="PRO_5042893761" description="Subtilisin-like protease" evidence="9">
    <location>
        <begin position="27"/>
        <end position="787"/>
    </location>
</feature>
<feature type="active site" description="Charge relay system" evidence="7 8">
    <location>
        <position position="226"/>
    </location>
</feature>
<dbReference type="Pfam" id="PF02225">
    <property type="entry name" value="PA"/>
    <property type="match status" value="1"/>
</dbReference>
<dbReference type="Gene3D" id="3.30.70.80">
    <property type="entry name" value="Peptidase S8 propeptide/proteinase inhibitor I9"/>
    <property type="match status" value="1"/>
</dbReference>
<evidence type="ECO:0000259" key="11">
    <source>
        <dbReference type="Pfam" id="PF02225"/>
    </source>
</evidence>
<dbReference type="PROSITE" id="PS51892">
    <property type="entry name" value="SUBTILASE"/>
    <property type="match status" value="1"/>
</dbReference>
<keyword evidence="5 8" id="KW-0720">Serine protease</keyword>
<dbReference type="SUPFAM" id="SSF52025">
    <property type="entry name" value="PA domain"/>
    <property type="match status" value="1"/>
</dbReference>
<dbReference type="PROSITE" id="PS00138">
    <property type="entry name" value="SUBTILASE_SER"/>
    <property type="match status" value="1"/>
</dbReference>
<dbReference type="PRINTS" id="PR00723">
    <property type="entry name" value="SUBTILISIN"/>
</dbReference>
<feature type="active site" description="Charge relay system" evidence="7 8">
    <location>
        <position position="564"/>
    </location>
</feature>
<dbReference type="InterPro" id="IPR010259">
    <property type="entry name" value="S8pro/Inhibitor_I9"/>
</dbReference>
<gene>
    <name evidence="14" type="ORF">Scep_012829</name>
</gene>
<dbReference type="FunFam" id="3.40.50.200:FF:000006">
    <property type="entry name" value="Subtilisin-like protease SBT1.5"/>
    <property type="match status" value="1"/>
</dbReference>
<feature type="active site" description="Charge relay system" evidence="7 8">
    <location>
        <position position="153"/>
    </location>
</feature>
<dbReference type="InterPro" id="IPR037045">
    <property type="entry name" value="S8pro/Inhibitor_I9_sf"/>
</dbReference>
<dbReference type="Pfam" id="PF17766">
    <property type="entry name" value="fn3_6"/>
    <property type="match status" value="1"/>
</dbReference>
<organism evidence="14 15">
    <name type="scientific">Stephania cephalantha</name>
    <dbReference type="NCBI Taxonomy" id="152367"/>
    <lineage>
        <taxon>Eukaryota</taxon>
        <taxon>Viridiplantae</taxon>
        <taxon>Streptophyta</taxon>
        <taxon>Embryophyta</taxon>
        <taxon>Tracheophyta</taxon>
        <taxon>Spermatophyta</taxon>
        <taxon>Magnoliopsida</taxon>
        <taxon>Ranunculales</taxon>
        <taxon>Menispermaceae</taxon>
        <taxon>Menispermoideae</taxon>
        <taxon>Cissampelideae</taxon>
        <taxon>Stephania</taxon>
    </lineage>
</organism>
<dbReference type="InterPro" id="IPR045051">
    <property type="entry name" value="SBT"/>
</dbReference>
<dbReference type="GO" id="GO:0006508">
    <property type="term" value="P:proteolysis"/>
    <property type="evidence" value="ECO:0007669"/>
    <property type="project" value="UniProtKB-KW"/>
</dbReference>
<feature type="domain" description="Peptidase S8/S53" evidence="10">
    <location>
        <begin position="144"/>
        <end position="623"/>
    </location>
</feature>
<evidence type="ECO:0000313" key="14">
    <source>
        <dbReference type="EMBL" id="KAK9133301.1"/>
    </source>
</evidence>
<dbReference type="InterPro" id="IPR046450">
    <property type="entry name" value="PA_dom_sf"/>
</dbReference>
<dbReference type="FunFam" id="3.50.30.30:FF:000005">
    <property type="entry name" value="subtilisin-like protease SBT1.5"/>
    <property type="match status" value="1"/>
</dbReference>
<keyword evidence="15" id="KW-1185">Reference proteome</keyword>
<evidence type="ECO:0000256" key="3">
    <source>
        <dbReference type="ARBA" id="ARBA00022729"/>
    </source>
</evidence>
<dbReference type="InterPro" id="IPR041469">
    <property type="entry name" value="Subtilisin-like_FN3"/>
</dbReference>
<dbReference type="InterPro" id="IPR036852">
    <property type="entry name" value="Peptidase_S8/S53_dom_sf"/>
</dbReference>
<keyword evidence="6" id="KW-0325">Glycoprotein</keyword>
<dbReference type="InterPro" id="IPR003137">
    <property type="entry name" value="PA_domain"/>
</dbReference>
<dbReference type="Pfam" id="PF00082">
    <property type="entry name" value="Peptidase_S8"/>
    <property type="match status" value="1"/>
</dbReference>
<name>A0AAP0PA79_9MAGN</name>
<dbReference type="Gene3D" id="3.50.30.30">
    <property type="match status" value="1"/>
</dbReference>
<dbReference type="InterPro" id="IPR015500">
    <property type="entry name" value="Peptidase_S8_subtilisin-rel"/>
</dbReference>
<dbReference type="GO" id="GO:0004252">
    <property type="term" value="F:serine-type endopeptidase activity"/>
    <property type="evidence" value="ECO:0007669"/>
    <property type="project" value="UniProtKB-UniRule"/>
</dbReference>
<evidence type="ECO:0000259" key="13">
    <source>
        <dbReference type="Pfam" id="PF17766"/>
    </source>
</evidence>
<dbReference type="Pfam" id="PF05922">
    <property type="entry name" value="Inhibitor_I9"/>
    <property type="match status" value="1"/>
</dbReference>
<dbReference type="InterPro" id="IPR034197">
    <property type="entry name" value="Peptidases_S8_3"/>
</dbReference>
<keyword evidence="3 9" id="KW-0732">Signal</keyword>
<dbReference type="Proteomes" id="UP001419268">
    <property type="component" value="Unassembled WGS sequence"/>
</dbReference>
<dbReference type="CDD" id="cd02120">
    <property type="entry name" value="PA_subtilisin_like"/>
    <property type="match status" value="1"/>
</dbReference>
<comment type="similarity">
    <text evidence="1 8">Belongs to the peptidase S8 family.</text>
</comment>
<dbReference type="SUPFAM" id="SSF52743">
    <property type="entry name" value="Subtilisin-like"/>
    <property type="match status" value="1"/>
</dbReference>
<dbReference type="PANTHER" id="PTHR10795">
    <property type="entry name" value="PROPROTEIN CONVERTASE SUBTILISIN/KEXIN"/>
    <property type="match status" value="1"/>
</dbReference>
<dbReference type="InterPro" id="IPR000209">
    <property type="entry name" value="Peptidase_S8/S53_dom"/>
</dbReference>
<protein>
    <recommendedName>
        <fullName evidence="16">Subtilisin-like protease</fullName>
    </recommendedName>
</protein>
<feature type="domain" description="Subtilisin-like protease fibronectin type-III" evidence="13">
    <location>
        <begin position="678"/>
        <end position="782"/>
    </location>
</feature>
<dbReference type="AlphaFoldDB" id="A0AAP0PA79"/>
<keyword evidence="4 8" id="KW-0378">Hydrolase</keyword>
<dbReference type="FunFam" id="2.60.40.2310:FF:000001">
    <property type="entry name" value="Subtilisin-like protease SBT1.5"/>
    <property type="match status" value="1"/>
</dbReference>
<keyword evidence="2 8" id="KW-0645">Protease</keyword>
<evidence type="ECO:0000259" key="12">
    <source>
        <dbReference type="Pfam" id="PF05922"/>
    </source>
</evidence>
<dbReference type="FunFam" id="3.30.70.80:FF:000002">
    <property type="entry name" value="Subtilisin-like protease SBT5.3"/>
    <property type="match status" value="1"/>
</dbReference>
<feature type="domain" description="PA" evidence="11">
    <location>
        <begin position="406"/>
        <end position="478"/>
    </location>
</feature>